<accession>A0A0U3AQP7</accession>
<dbReference type="SUPFAM" id="SSF141673">
    <property type="entry name" value="MOSC N-terminal domain-like"/>
    <property type="match status" value="1"/>
</dbReference>
<dbReference type="OrthoDB" id="581532at2"/>
<protein>
    <recommendedName>
        <fullName evidence="1">MOSC domain-containing protein</fullName>
    </recommendedName>
</protein>
<dbReference type="EMBL" id="CP013650">
    <property type="protein sequence ID" value="ALT00195.1"/>
    <property type="molecule type" value="Genomic_DNA"/>
</dbReference>
<dbReference type="GO" id="GO:0030151">
    <property type="term" value="F:molybdenum ion binding"/>
    <property type="evidence" value="ECO:0007669"/>
    <property type="project" value="InterPro"/>
</dbReference>
<dbReference type="PANTHER" id="PTHR14237:SF19">
    <property type="entry name" value="MITOCHONDRIAL AMIDOXIME REDUCING COMPONENT 1"/>
    <property type="match status" value="1"/>
</dbReference>
<dbReference type="RefSeq" id="WP_062483713.1">
    <property type="nucleotide sequence ID" value="NZ_CP013650.1"/>
</dbReference>
<dbReference type="PANTHER" id="PTHR14237">
    <property type="entry name" value="MOLYBDOPTERIN COFACTOR SULFURASE MOSC"/>
    <property type="match status" value="1"/>
</dbReference>
<gene>
    <name evidence="2" type="ORF">AT746_19270</name>
</gene>
<evidence type="ECO:0000259" key="1">
    <source>
        <dbReference type="PROSITE" id="PS51340"/>
    </source>
</evidence>
<dbReference type="Pfam" id="PF03473">
    <property type="entry name" value="MOSC"/>
    <property type="match status" value="1"/>
</dbReference>
<dbReference type="KEGG" id="lal:AT746_19270"/>
<sequence length="275" mass="30517">MSAKVSRLTIYPIKSTRGLDISRSAVSSEGMAFDRRFMLADEKGRMLTGRALPKLVQVKATPLNHGLLVTHPDMPSLELYYEAFSGEGIETHVWKDKFQALASHPQANRWFTTLLGRSSQLLYAGTESPRFSQSAGTKVGFADAFPLLIISQASLEALNARCEDIHSMAQFRPNLVVSHCEAFAEDSWARIRIGEVELRMDGPCSRCIFTTRDPKSGEFIGRQEPLNTLSLFRKDQVGKINFGMNTTVVKGGVLELGAEIEVLEKRTAETYADRG</sequence>
<evidence type="ECO:0000313" key="2">
    <source>
        <dbReference type="EMBL" id="ALT00195.1"/>
    </source>
</evidence>
<dbReference type="PROSITE" id="PS51340">
    <property type="entry name" value="MOSC"/>
    <property type="match status" value="1"/>
</dbReference>
<proteinExistence type="predicted"/>
<feature type="domain" description="MOSC" evidence="1">
    <location>
        <begin position="119"/>
        <end position="263"/>
    </location>
</feature>
<organism evidence="2 3">
    <name type="scientific">Lacimicrobium alkaliphilum</name>
    <dbReference type="NCBI Taxonomy" id="1526571"/>
    <lineage>
        <taxon>Bacteria</taxon>
        <taxon>Pseudomonadati</taxon>
        <taxon>Pseudomonadota</taxon>
        <taxon>Gammaproteobacteria</taxon>
        <taxon>Alteromonadales</taxon>
        <taxon>Alteromonadaceae</taxon>
        <taxon>Lacimicrobium</taxon>
    </lineage>
</organism>
<dbReference type="SUPFAM" id="SSF50800">
    <property type="entry name" value="PK beta-barrel domain-like"/>
    <property type="match status" value="1"/>
</dbReference>
<dbReference type="InterPro" id="IPR005302">
    <property type="entry name" value="MoCF_Sase_C"/>
</dbReference>
<dbReference type="InterPro" id="IPR005303">
    <property type="entry name" value="MOCOS_middle"/>
</dbReference>
<dbReference type="AlphaFoldDB" id="A0A0U3AQP7"/>
<name>A0A0U3AQP7_9ALTE</name>
<dbReference type="InterPro" id="IPR011037">
    <property type="entry name" value="Pyrv_Knase-like_insert_dom_sf"/>
</dbReference>
<keyword evidence="3" id="KW-1185">Reference proteome</keyword>
<reference evidence="2 3" key="1">
    <citation type="submission" date="2015-12" db="EMBL/GenBank/DDBJ databases">
        <title>Complete genome of Lacimicrobium alkaliphilum KCTC 32984.</title>
        <authorList>
            <person name="Kim S.-G."/>
            <person name="Lee Y.-J."/>
        </authorList>
    </citation>
    <scope>NUCLEOTIDE SEQUENCE [LARGE SCALE GENOMIC DNA]</scope>
    <source>
        <strain evidence="2 3">YelD216</strain>
    </source>
</reference>
<dbReference type="GO" id="GO:0030170">
    <property type="term" value="F:pyridoxal phosphate binding"/>
    <property type="evidence" value="ECO:0007669"/>
    <property type="project" value="InterPro"/>
</dbReference>
<dbReference type="GO" id="GO:0003824">
    <property type="term" value="F:catalytic activity"/>
    <property type="evidence" value="ECO:0007669"/>
    <property type="project" value="InterPro"/>
</dbReference>
<dbReference type="STRING" id="1526571.AT746_19270"/>
<evidence type="ECO:0000313" key="3">
    <source>
        <dbReference type="Proteomes" id="UP000068447"/>
    </source>
</evidence>
<dbReference type="Proteomes" id="UP000068447">
    <property type="component" value="Chromosome"/>
</dbReference>
<dbReference type="Pfam" id="PF03476">
    <property type="entry name" value="MOSC_N"/>
    <property type="match status" value="1"/>
</dbReference>